<dbReference type="InterPro" id="IPR036179">
    <property type="entry name" value="Ig-like_dom_sf"/>
</dbReference>
<dbReference type="InterPro" id="IPR051170">
    <property type="entry name" value="Neural/epithelial_adhesion"/>
</dbReference>
<keyword evidence="4" id="KW-0677">Repeat</keyword>
<evidence type="ECO:0000256" key="2">
    <source>
        <dbReference type="ARBA" id="ARBA00022475"/>
    </source>
</evidence>
<feature type="domain" description="Ig-like" evidence="10">
    <location>
        <begin position="60"/>
        <end position="121"/>
    </location>
</feature>
<dbReference type="FunFam" id="2.60.40.10:FF:000328">
    <property type="entry name" value="CLUMA_CG000981, isoform A"/>
    <property type="match status" value="1"/>
</dbReference>
<evidence type="ECO:0000256" key="9">
    <source>
        <dbReference type="SAM" id="MobiDB-lite"/>
    </source>
</evidence>
<dbReference type="SUPFAM" id="SSF48726">
    <property type="entry name" value="Immunoglobulin"/>
    <property type="match status" value="2"/>
</dbReference>
<dbReference type="CDD" id="cd00096">
    <property type="entry name" value="Ig"/>
    <property type="match status" value="1"/>
</dbReference>
<keyword evidence="2" id="KW-1003">Cell membrane</keyword>
<dbReference type="InterPro" id="IPR007110">
    <property type="entry name" value="Ig-like_dom"/>
</dbReference>
<protein>
    <recommendedName>
        <fullName evidence="10">Ig-like domain-containing protein</fullName>
    </recommendedName>
</protein>
<evidence type="ECO:0000256" key="5">
    <source>
        <dbReference type="ARBA" id="ARBA00023136"/>
    </source>
</evidence>
<dbReference type="InterPro" id="IPR003598">
    <property type="entry name" value="Ig_sub2"/>
</dbReference>
<reference evidence="11" key="1">
    <citation type="journal article" date="2023" name="bioRxiv">
        <title>Scaffold-level genome assemblies of two parasitoid biocontrol wasps reveal the parthenogenesis mechanism and an associated novel virus.</title>
        <authorList>
            <person name="Inwood S."/>
            <person name="Skelly J."/>
            <person name="Guhlin J."/>
            <person name="Harrop T."/>
            <person name="Goldson S."/>
            <person name="Dearden P."/>
        </authorList>
    </citation>
    <scope>NUCLEOTIDE SEQUENCE</scope>
    <source>
        <strain evidence="11">Irish</strain>
        <tissue evidence="11">Whole body</tissue>
    </source>
</reference>
<accession>A0AA39FQW4</accession>
<keyword evidence="5" id="KW-0472">Membrane</keyword>
<dbReference type="GO" id="GO:0043005">
    <property type="term" value="C:neuron projection"/>
    <property type="evidence" value="ECO:0007669"/>
    <property type="project" value="TreeGrafter"/>
</dbReference>
<evidence type="ECO:0000256" key="1">
    <source>
        <dbReference type="ARBA" id="ARBA00004236"/>
    </source>
</evidence>
<evidence type="ECO:0000313" key="12">
    <source>
        <dbReference type="Proteomes" id="UP001168990"/>
    </source>
</evidence>
<dbReference type="InterPro" id="IPR013098">
    <property type="entry name" value="Ig_I-set"/>
</dbReference>
<dbReference type="Pfam" id="PF07679">
    <property type="entry name" value="I-set"/>
    <property type="match status" value="1"/>
</dbReference>
<dbReference type="SMART" id="SM00408">
    <property type="entry name" value="IGc2"/>
    <property type="match status" value="2"/>
</dbReference>
<dbReference type="PANTHER" id="PTHR12231">
    <property type="entry name" value="CTX-RELATED TYPE I TRANSMEMBRANE PROTEIN"/>
    <property type="match status" value="1"/>
</dbReference>
<dbReference type="EMBL" id="JAQQBS010000002">
    <property type="protein sequence ID" value="KAK0173998.1"/>
    <property type="molecule type" value="Genomic_DNA"/>
</dbReference>
<feature type="region of interest" description="Disordered" evidence="9">
    <location>
        <begin position="270"/>
        <end position="302"/>
    </location>
</feature>
<evidence type="ECO:0000256" key="4">
    <source>
        <dbReference type="ARBA" id="ARBA00022737"/>
    </source>
</evidence>
<keyword evidence="3" id="KW-0732">Signal</keyword>
<evidence type="ECO:0000256" key="7">
    <source>
        <dbReference type="ARBA" id="ARBA00023180"/>
    </source>
</evidence>
<comment type="caution">
    <text evidence="11">The sequence shown here is derived from an EMBL/GenBank/DDBJ whole genome shotgun (WGS) entry which is preliminary data.</text>
</comment>
<gene>
    <name evidence="11" type="ORF">PV328_007120</name>
</gene>
<evidence type="ECO:0000256" key="6">
    <source>
        <dbReference type="ARBA" id="ARBA00023157"/>
    </source>
</evidence>
<dbReference type="InterPro" id="IPR003599">
    <property type="entry name" value="Ig_sub"/>
</dbReference>
<keyword evidence="7" id="KW-0325">Glycoprotein</keyword>
<dbReference type="GO" id="GO:0005886">
    <property type="term" value="C:plasma membrane"/>
    <property type="evidence" value="ECO:0007669"/>
    <property type="project" value="UniProtKB-SubCell"/>
</dbReference>
<feature type="domain" description="Ig-like" evidence="10">
    <location>
        <begin position="128"/>
        <end position="223"/>
    </location>
</feature>
<organism evidence="11 12">
    <name type="scientific">Microctonus aethiopoides</name>
    <dbReference type="NCBI Taxonomy" id="144406"/>
    <lineage>
        <taxon>Eukaryota</taxon>
        <taxon>Metazoa</taxon>
        <taxon>Ecdysozoa</taxon>
        <taxon>Arthropoda</taxon>
        <taxon>Hexapoda</taxon>
        <taxon>Insecta</taxon>
        <taxon>Pterygota</taxon>
        <taxon>Neoptera</taxon>
        <taxon>Endopterygota</taxon>
        <taxon>Hymenoptera</taxon>
        <taxon>Apocrita</taxon>
        <taxon>Ichneumonoidea</taxon>
        <taxon>Braconidae</taxon>
        <taxon>Euphorinae</taxon>
        <taxon>Microctonus</taxon>
    </lineage>
</organism>
<evidence type="ECO:0000256" key="8">
    <source>
        <dbReference type="ARBA" id="ARBA00023319"/>
    </source>
</evidence>
<dbReference type="SMART" id="SM00409">
    <property type="entry name" value="IG"/>
    <property type="match status" value="2"/>
</dbReference>
<comment type="subcellular location">
    <subcellularLocation>
        <location evidence="1">Cell membrane</location>
    </subcellularLocation>
</comment>
<name>A0AA39FQW4_9HYME</name>
<proteinExistence type="predicted"/>
<reference evidence="11" key="2">
    <citation type="submission" date="2023-03" db="EMBL/GenBank/DDBJ databases">
        <authorList>
            <person name="Inwood S.N."/>
            <person name="Skelly J.G."/>
            <person name="Guhlin J."/>
            <person name="Harrop T.W.R."/>
            <person name="Goldson S.G."/>
            <person name="Dearden P.K."/>
        </authorList>
    </citation>
    <scope>NUCLEOTIDE SEQUENCE</scope>
    <source>
        <strain evidence="11">Irish</strain>
        <tissue evidence="11">Whole body</tissue>
    </source>
</reference>
<dbReference type="Pfam" id="PF13927">
    <property type="entry name" value="Ig_3"/>
    <property type="match status" value="1"/>
</dbReference>
<keyword evidence="8" id="KW-0393">Immunoglobulin domain</keyword>
<evidence type="ECO:0000256" key="3">
    <source>
        <dbReference type="ARBA" id="ARBA00022729"/>
    </source>
</evidence>
<keyword evidence="6" id="KW-1015">Disulfide bond</keyword>
<dbReference type="Gene3D" id="2.60.40.10">
    <property type="entry name" value="Immunoglobulins"/>
    <property type="match status" value="2"/>
</dbReference>
<dbReference type="PANTHER" id="PTHR12231:SF255">
    <property type="entry name" value="DPR-INTERACTING PROTEIN ALPHA, ISOFORM A"/>
    <property type="match status" value="1"/>
</dbReference>
<sequence>MSSQYFKAATRRRSGVFTYYGGISEGYTHVGTLTIEVPPDFVADETSGDVMIGEGAKGVPQPRVNWRREDGKDIIIRESVSVSNGQKSKTTAIGEYHGEELRLTKISRHDMGAYLCIASNGVPPAIIPPVIHVPNQLVGAPLGTDVSLECFVEASPKSINYWMKDNEEMIIASSRRDVQAVFKSSFQVRMLLNIRNLQKQDLGSYRCVAKNSLGSVDVSIRLSEISGSSRTYNNPLSPYYEERDGDDETVMSGTAELDKMDNKAYSLDNTVQGHVGGSPPSRTPSPLPTMKINRRRPTPVTNSSSSNCVIACGIKFFYQCHNINLIAIVFIMIRFSTSP</sequence>
<dbReference type="AlphaFoldDB" id="A0AA39FQW4"/>
<evidence type="ECO:0000313" key="11">
    <source>
        <dbReference type="EMBL" id="KAK0173998.1"/>
    </source>
</evidence>
<dbReference type="InterPro" id="IPR013783">
    <property type="entry name" value="Ig-like_fold"/>
</dbReference>
<evidence type="ECO:0000259" key="10">
    <source>
        <dbReference type="PROSITE" id="PS50835"/>
    </source>
</evidence>
<dbReference type="Proteomes" id="UP001168990">
    <property type="component" value="Unassembled WGS sequence"/>
</dbReference>
<dbReference type="PROSITE" id="PS50835">
    <property type="entry name" value="IG_LIKE"/>
    <property type="match status" value="2"/>
</dbReference>
<dbReference type="FunFam" id="2.60.40.10:FF:000376">
    <property type="entry name" value="CLUMA_CG000981, isoform A"/>
    <property type="match status" value="1"/>
</dbReference>
<keyword evidence="12" id="KW-1185">Reference proteome</keyword>